<evidence type="ECO:0000313" key="5">
    <source>
        <dbReference type="Proteomes" id="UP001550044"/>
    </source>
</evidence>
<dbReference type="InterPro" id="IPR012925">
    <property type="entry name" value="TipAS_dom"/>
</dbReference>
<comment type="caution">
    <text evidence="4">The sequence shown here is derived from an EMBL/GenBank/DDBJ whole genome shotgun (WGS) entry which is preliminary data.</text>
</comment>
<keyword evidence="1" id="KW-0238">DNA-binding</keyword>
<evidence type="ECO:0000313" key="4">
    <source>
        <dbReference type="EMBL" id="MET8433045.1"/>
    </source>
</evidence>
<dbReference type="InterPro" id="IPR047057">
    <property type="entry name" value="MerR_fam"/>
</dbReference>
<gene>
    <name evidence="4" type="ORF">ABZV61_09590</name>
</gene>
<dbReference type="Pfam" id="PF07739">
    <property type="entry name" value="TipAS"/>
    <property type="match status" value="1"/>
</dbReference>
<dbReference type="Pfam" id="PF13411">
    <property type="entry name" value="MerR_1"/>
    <property type="match status" value="1"/>
</dbReference>
<feature type="domain" description="HTH merR-type" evidence="3">
    <location>
        <begin position="10"/>
        <end position="79"/>
    </location>
</feature>
<dbReference type="RefSeq" id="WP_356496884.1">
    <property type="nucleotide sequence ID" value="NZ_JBEXEF010000005.1"/>
</dbReference>
<dbReference type="PRINTS" id="PR00040">
    <property type="entry name" value="HTHMERR"/>
</dbReference>
<reference evidence="4 5" key="1">
    <citation type="submission" date="2024-06" db="EMBL/GenBank/DDBJ databases">
        <title>The Natural Products Discovery Center: Release of the First 8490 Sequenced Strains for Exploring Actinobacteria Biosynthetic Diversity.</title>
        <authorList>
            <person name="Kalkreuter E."/>
            <person name="Kautsar S.A."/>
            <person name="Yang D."/>
            <person name="Bader C.D."/>
            <person name="Teijaro C.N."/>
            <person name="Fluegel L."/>
            <person name="Davis C.M."/>
            <person name="Simpson J.R."/>
            <person name="Lauterbach L."/>
            <person name="Steele A.D."/>
            <person name="Gui C."/>
            <person name="Meng S."/>
            <person name="Li G."/>
            <person name="Viehrig K."/>
            <person name="Ye F."/>
            <person name="Su P."/>
            <person name="Kiefer A.F."/>
            <person name="Nichols A."/>
            <person name="Cepeda A.J."/>
            <person name="Yan W."/>
            <person name="Fan B."/>
            <person name="Jiang Y."/>
            <person name="Adhikari A."/>
            <person name="Zheng C.-J."/>
            <person name="Schuster L."/>
            <person name="Cowan T.M."/>
            <person name="Smanski M.J."/>
            <person name="Chevrette M.G."/>
            <person name="De Carvalho L.P.S."/>
            <person name="Shen B."/>
        </authorList>
    </citation>
    <scope>NUCLEOTIDE SEQUENCE [LARGE SCALE GENOMIC DNA]</scope>
    <source>
        <strain evidence="4 5">NPDC005137</strain>
    </source>
</reference>
<protein>
    <submittedName>
        <fullName evidence="4">MerR family transcriptional regulator</fullName>
    </submittedName>
</protein>
<feature type="coiled-coil region" evidence="2">
    <location>
        <begin position="89"/>
        <end position="119"/>
    </location>
</feature>
<keyword evidence="2" id="KW-0175">Coiled coil</keyword>
<evidence type="ECO:0000256" key="2">
    <source>
        <dbReference type="SAM" id="Coils"/>
    </source>
</evidence>
<name>A0ABV2U5C5_9ACTN</name>
<dbReference type="CDD" id="cd01106">
    <property type="entry name" value="HTH_TipAL-Mta"/>
    <property type="match status" value="1"/>
</dbReference>
<keyword evidence="5" id="KW-1185">Reference proteome</keyword>
<dbReference type="Proteomes" id="UP001550044">
    <property type="component" value="Unassembled WGS sequence"/>
</dbReference>
<organism evidence="4 5">
    <name type="scientific">Streptomyces sp. 900116325</name>
    <dbReference type="NCBI Taxonomy" id="3154295"/>
    <lineage>
        <taxon>Bacteria</taxon>
        <taxon>Bacillati</taxon>
        <taxon>Actinomycetota</taxon>
        <taxon>Actinomycetes</taxon>
        <taxon>Kitasatosporales</taxon>
        <taxon>Streptomycetaceae</taxon>
        <taxon>Streptomyces</taxon>
    </lineage>
</organism>
<dbReference type="PANTHER" id="PTHR30204:SF90">
    <property type="entry name" value="HTH-TYPE TRANSCRIPTIONAL ACTIVATOR MTA"/>
    <property type="match status" value="1"/>
</dbReference>
<sequence>MIGKDATGRRWSIGDLAHASGLTVRALYHYDEIGLLSASERTASGHRRYTEADLRRLYRVRALRALGLSLEQIAGVLEDSSSDDLVTLRDLLAAQLRNLQEQAEHIDRLRNRIHGLVRQLDESSMPDPDQFMTTLEMISVYETGFTQEQREQLAERRAELGPDAVEAAKSRWAELVEQLLGHVRDNTPVDDPQVQDLVRRWDELGATFHAVGEQGERTKAAARRMWQDNSAELGRSLPWPAERMTALVGYLERARQAR</sequence>
<dbReference type="InterPro" id="IPR009061">
    <property type="entry name" value="DNA-bd_dom_put_sf"/>
</dbReference>
<dbReference type="Gene3D" id="1.10.1660.10">
    <property type="match status" value="1"/>
</dbReference>
<proteinExistence type="predicted"/>
<dbReference type="SMART" id="SM00422">
    <property type="entry name" value="HTH_MERR"/>
    <property type="match status" value="1"/>
</dbReference>
<evidence type="ECO:0000259" key="3">
    <source>
        <dbReference type="PROSITE" id="PS50937"/>
    </source>
</evidence>
<dbReference type="PROSITE" id="PS50937">
    <property type="entry name" value="HTH_MERR_2"/>
    <property type="match status" value="1"/>
</dbReference>
<dbReference type="SUPFAM" id="SSF46955">
    <property type="entry name" value="Putative DNA-binding domain"/>
    <property type="match status" value="1"/>
</dbReference>
<dbReference type="EMBL" id="JBEXIP010000005">
    <property type="protein sequence ID" value="MET8433045.1"/>
    <property type="molecule type" value="Genomic_DNA"/>
</dbReference>
<dbReference type="PANTHER" id="PTHR30204">
    <property type="entry name" value="REDOX-CYCLING DRUG-SENSING TRANSCRIPTIONAL ACTIVATOR SOXR"/>
    <property type="match status" value="1"/>
</dbReference>
<dbReference type="InterPro" id="IPR000551">
    <property type="entry name" value="MerR-type_HTH_dom"/>
</dbReference>
<accession>A0ABV2U5C5</accession>
<evidence type="ECO:0000256" key="1">
    <source>
        <dbReference type="ARBA" id="ARBA00023125"/>
    </source>
</evidence>